<feature type="compositionally biased region" description="Low complexity" evidence="2">
    <location>
        <begin position="602"/>
        <end position="612"/>
    </location>
</feature>
<evidence type="ECO:0000313" key="4">
    <source>
        <dbReference type="Proteomes" id="UP001054252"/>
    </source>
</evidence>
<protein>
    <recommendedName>
        <fullName evidence="5">Hydroxyproline-rich glycoprotein family protein</fullName>
    </recommendedName>
</protein>
<comment type="caution">
    <text evidence="3">The sequence shown here is derived from an EMBL/GenBank/DDBJ whole genome shotgun (WGS) entry which is preliminary data.</text>
</comment>
<dbReference type="AlphaFoldDB" id="A0AAV5I5B0"/>
<gene>
    <name evidence="3" type="ORF">SLEP1_g6784</name>
</gene>
<feature type="region of interest" description="Disordered" evidence="2">
    <location>
        <begin position="158"/>
        <end position="226"/>
    </location>
</feature>
<feature type="compositionally biased region" description="Polar residues" evidence="2">
    <location>
        <begin position="613"/>
        <end position="628"/>
    </location>
</feature>
<dbReference type="GO" id="GO:0006402">
    <property type="term" value="P:mRNA catabolic process"/>
    <property type="evidence" value="ECO:0007669"/>
    <property type="project" value="InterPro"/>
</dbReference>
<sequence>MTMASGNLVLSDKIQFPTAVSSGGGGVGGVSGGEIHQHHPHQWFVDERDSFISWLRWEFAAANAIIDSLCHHLCIVGEPGEYDAVLNCIQQRRCNWNSVLHLQQFSSVAEVTYALQQVTFRRQQTQRSFDQVKGGGKEFKRTGMGFKQVQKFEVVKEAQKSGAEGDGNSGIVGLGTNEPGSEKQEFKSGGDVFKVKDNGSPATEDKKDATPKPQADIGLKKSRSFKGSLSGNLEAATEVVNDGTPSSGRQDNVQAVSNQNERQNRPTVPKTFRATEEFEGKMVDMADGLRLYEELFDEKEVPKFVSLVNDLRAAGKRGNLQGQTYIGSKRPMRGHGREMIQFGLPISDARLDDESAAGISKDRRVEAIPSMVQDAISRLVGMQITTVKPDCCIIDIYNEGDHSQPHLWPSWFGKPICVLFLTECDITFGRVIVADHPGDYRGTLRLSLAPGSLLVMQGKSAEFAKYALPSIRKQRMLITFTKYQPRKTIPTDNQRLPSPAVAPSCQWGPSSRLPNHVRHTGGLKHYTPISATGVLPAPPIRPQLPPNGVQSLFIPTPITPAMPFPTPVPVPVPVPAGSTGWAAAPRHPPPRLHVPGTGVFLPPSGSGNPSSPQQAAVETSSTMDTSAPTEKGNDSGKSSHSTPKEEVDRNTQHQDNNESIDGTVRMNKEQQQTN</sequence>
<proteinExistence type="inferred from homology"/>
<name>A0AAV5I5B0_9ROSI</name>
<keyword evidence="4" id="KW-1185">Reference proteome</keyword>
<accession>A0AAV5I5B0</accession>
<feature type="compositionally biased region" description="Basic and acidic residues" evidence="2">
    <location>
        <begin position="180"/>
        <end position="210"/>
    </location>
</feature>
<feature type="region of interest" description="Disordered" evidence="2">
    <location>
        <begin position="239"/>
        <end position="267"/>
    </location>
</feature>
<organism evidence="3 4">
    <name type="scientific">Rubroshorea leprosula</name>
    <dbReference type="NCBI Taxonomy" id="152421"/>
    <lineage>
        <taxon>Eukaryota</taxon>
        <taxon>Viridiplantae</taxon>
        <taxon>Streptophyta</taxon>
        <taxon>Embryophyta</taxon>
        <taxon>Tracheophyta</taxon>
        <taxon>Spermatophyta</taxon>
        <taxon>Magnoliopsida</taxon>
        <taxon>eudicotyledons</taxon>
        <taxon>Gunneridae</taxon>
        <taxon>Pentapetalae</taxon>
        <taxon>rosids</taxon>
        <taxon>malvids</taxon>
        <taxon>Malvales</taxon>
        <taxon>Dipterocarpaceae</taxon>
        <taxon>Rubroshorea</taxon>
    </lineage>
</organism>
<reference evidence="3 4" key="1">
    <citation type="journal article" date="2021" name="Commun. Biol.">
        <title>The genome of Shorea leprosula (Dipterocarpaceae) highlights the ecological relevance of drought in aseasonal tropical rainforests.</title>
        <authorList>
            <person name="Ng K.K.S."/>
            <person name="Kobayashi M.J."/>
            <person name="Fawcett J.A."/>
            <person name="Hatakeyama M."/>
            <person name="Paape T."/>
            <person name="Ng C.H."/>
            <person name="Ang C.C."/>
            <person name="Tnah L.H."/>
            <person name="Lee C.T."/>
            <person name="Nishiyama T."/>
            <person name="Sese J."/>
            <person name="O'Brien M.J."/>
            <person name="Copetti D."/>
            <person name="Mohd Noor M.I."/>
            <person name="Ong R.C."/>
            <person name="Putra M."/>
            <person name="Sireger I.Z."/>
            <person name="Indrioko S."/>
            <person name="Kosugi Y."/>
            <person name="Izuno A."/>
            <person name="Isagi Y."/>
            <person name="Lee S.L."/>
            <person name="Shimizu K.K."/>
        </authorList>
    </citation>
    <scope>NUCLEOTIDE SEQUENCE [LARGE SCALE GENOMIC DNA]</scope>
    <source>
        <strain evidence="3">214</strain>
    </source>
</reference>
<dbReference type="InterPro" id="IPR037151">
    <property type="entry name" value="AlkB-like_sf"/>
</dbReference>
<feature type="compositionally biased region" description="Gly residues" evidence="2">
    <location>
        <begin position="164"/>
        <end position="173"/>
    </location>
</feature>
<comment type="similarity">
    <text evidence="1">Belongs to the alkB family.</text>
</comment>
<dbReference type="EMBL" id="BPVZ01000006">
    <property type="protein sequence ID" value="GKU93163.1"/>
    <property type="molecule type" value="Genomic_DNA"/>
</dbReference>
<evidence type="ECO:0000313" key="3">
    <source>
        <dbReference type="EMBL" id="GKU93163.1"/>
    </source>
</evidence>
<dbReference type="InterPro" id="IPR044842">
    <property type="entry name" value="ALKBH9B/ALKBH10B-like"/>
</dbReference>
<dbReference type="PANTHER" id="PTHR31447:SF0">
    <property type="entry name" value="HYDROXYPROLINE-RICH GLYCOPROTEIN FAMILY PROTEIN"/>
    <property type="match status" value="1"/>
</dbReference>
<dbReference type="GO" id="GO:0032451">
    <property type="term" value="F:demethylase activity"/>
    <property type="evidence" value="ECO:0007669"/>
    <property type="project" value="InterPro"/>
</dbReference>
<dbReference type="Gene3D" id="2.60.120.590">
    <property type="entry name" value="Alpha-ketoglutarate-dependent dioxygenase AlkB-like"/>
    <property type="match status" value="1"/>
</dbReference>
<feature type="compositionally biased region" description="Basic and acidic residues" evidence="2">
    <location>
        <begin position="642"/>
        <end position="656"/>
    </location>
</feature>
<dbReference type="PANTHER" id="PTHR31447">
    <property type="entry name" value="HYDROXYPROLINE-RICH GLYCOPROTEIN FAMILY PROTEIN-RELATED"/>
    <property type="match status" value="1"/>
</dbReference>
<evidence type="ECO:0000256" key="2">
    <source>
        <dbReference type="SAM" id="MobiDB-lite"/>
    </source>
</evidence>
<feature type="compositionally biased region" description="Polar residues" evidence="2">
    <location>
        <begin position="243"/>
        <end position="261"/>
    </location>
</feature>
<feature type="region of interest" description="Disordered" evidence="2">
    <location>
        <begin position="581"/>
        <end position="674"/>
    </location>
</feature>
<dbReference type="GO" id="GO:0003729">
    <property type="term" value="F:mRNA binding"/>
    <property type="evidence" value="ECO:0007669"/>
    <property type="project" value="InterPro"/>
</dbReference>
<evidence type="ECO:0008006" key="5">
    <source>
        <dbReference type="Google" id="ProtNLM"/>
    </source>
</evidence>
<dbReference type="Proteomes" id="UP001054252">
    <property type="component" value="Unassembled WGS sequence"/>
</dbReference>
<evidence type="ECO:0000256" key="1">
    <source>
        <dbReference type="ARBA" id="ARBA00007879"/>
    </source>
</evidence>
<dbReference type="SUPFAM" id="SSF51197">
    <property type="entry name" value="Clavaminate synthase-like"/>
    <property type="match status" value="1"/>
</dbReference>